<feature type="compositionally biased region" description="Basic and acidic residues" evidence="1">
    <location>
        <begin position="28"/>
        <end position="44"/>
    </location>
</feature>
<accession>A0A7S1B4E3</accession>
<organism evidence="2">
    <name type="scientific">Corethron hystrix</name>
    <dbReference type="NCBI Taxonomy" id="216773"/>
    <lineage>
        <taxon>Eukaryota</taxon>
        <taxon>Sar</taxon>
        <taxon>Stramenopiles</taxon>
        <taxon>Ochrophyta</taxon>
        <taxon>Bacillariophyta</taxon>
        <taxon>Coscinodiscophyceae</taxon>
        <taxon>Corethrophycidae</taxon>
        <taxon>Corethrales</taxon>
        <taxon>Corethraceae</taxon>
        <taxon>Corethron</taxon>
    </lineage>
</organism>
<reference evidence="2" key="1">
    <citation type="submission" date="2021-01" db="EMBL/GenBank/DDBJ databases">
        <authorList>
            <person name="Corre E."/>
            <person name="Pelletier E."/>
            <person name="Niang G."/>
            <person name="Scheremetjew M."/>
            <person name="Finn R."/>
            <person name="Kale V."/>
            <person name="Holt S."/>
            <person name="Cochrane G."/>
            <person name="Meng A."/>
            <person name="Brown T."/>
            <person name="Cohen L."/>
        </authorList>
    </citation>
    <scope>NUCLEOTIDE SEQUENCE</scope>
    <source>
        <strain evidence="2">308</strain>
    </source>
</reference>
<gene>
    <name evidence="2" type="ORF">CHYS00102_LOCUS1081</name>
</gene>
<feature type="region of interest" description="Disordered" evidence="1">
    <location>
        <begin position="1"/>
        <end position="56"/>
    </location>
</feature>
<dbReference type="AlphaFoldDB" id="A0A7S1B4E3"/>
<evidence type="ECO:0000256" key="1">
    <source>
        <dbReference type="SAM" id="MobiDB-lite"/>
    </source>
</evidence>
<sequence>MSCSQEPNLLNEKRHGRKRRRNFTDISGEDKSYSMKAQPLDRRIGKLHHKPTKTNMNKVKGSLDIFDYLATDDYQINTSENDIDHALNQLLSEFGTSMKFT</sequence>
<proteinExistence type="predicted"/>
<evidence type="ECO:0000313" key="2">
    <source>
        <dbReference type="EMBL" id="CAD8873918.1"/>
    </source>
</evidence>
<name>A0A7S1B4E3_9STRA</name>
<dbReference type="EMBL" id="HBFR01001738">
    <property type="protein sequence ID" value="CAD8873918.1"/>
    <property type="molecule type" value="Transcribed_RNA"/>
</dbReference>
<protein>
    <submittedName>
        <fullName evidence="2">Uncharacterized protein</fullName>
    </submittedName>
</protein>